<accession>A0A2P6QHT4</accession>
<evidence type="ECO:0000313" key="2">
    <source>
        <dbReference type="Proteomes" id="UP000238479"/>
    </source>
</evidence>
<dbReference type="AlphaFoldDB" id="A0A2P6QHT4"/>
<keyword evidence="2" id="KW-1185">Reference proteome</keyword>
<protein>
    <submittedName>
        <fullName evidence="1">Putative ankyrin repeat-containing domain-containing protein</fullName>
    </submittedName>
</protein>
<name>A0A2P6QHT4_ROSCH</name>
<gene>
    <name evidence="1" type="ORF">RchiOBHm_Chr5g0060951</name>
</gene>
<comment type="caution">
    <text evidence="1">The sequence shown here is derived from an EMBL/GenBank/DDBJ whole genome shotgun (WGS) entry which is preliminary data.</text>
</comment>
<proteinExistence type="predicted"/>
<dbReference type="Gramene" id="PRQ33737">
    <property type="protein sequence ID" value="PRQ33737"/>
    <property type="gene ID" value="RchiOBHm_Chr5g0060951"/>
</dbReference>
<reference evidence="1 2" key="1">
    <citation type="journal article" date="2018" name="Nat. Genet.">
        <title>The Rosa genome provides new insights in the design of modern roses.</title>
        <authorList>
            <person name="Bendahmane M."/>
        </authorList>
    </citation>
    <scope>NUCLEOTIDE SEQUENCE [LARGE SCALE GENOMIC DNA]</scope>
    <source>
        <strain evidence="2">cv. Old Blush</strain>
    </source>
</reference>
<dbReference type="EMBL" id="PDCK01000043">
    <property type="protein sequence ID" value="PRQ33737.1"/>
    <property type="molecule type" value="Genomic_DNA"/>
</dbReference>
<evidence type="ECO:0000313" key="1">
    <source>
        <dbReference type="EMBL" id="PRQ33737.1"/>
    </source>
</evidence>
<organism evidence="1 2">
    <name type="scientific">Rosa chinensis</name>
    <name type="common">China rose</name>
    <dbReference type="NCBI Taxonomy" id="74649"/>
    <lineage>
        <taxon>Eukaryota</taxon>
        <taxon>Viridiplantae</taxon>
        <taxon>Streptophyta</taxon>
        <taxon>Embryophyta</taxon>
        <taxon>Tracheophyta</taxon>
        <taxon>Spermatophyta</taxon>
        <taxon>Magnoliopsida</taxon>
        <taxon>eudicotyledons</taxon>
        <taxon>Gunneridae</taxon>
        <taxon>Pentapetalae</taxon>
        <taxon>rosids</taxon>
        <taxon>fabids</taxon>
        <taxon>Rosales</taxon>
        <taxon>Rosaceae</taxon>
        <taxon>Rosoideae</taxon>
        <taxon>Rosoideae incertae sedis</taxon>
        <taxon>Rosa</taxon>
    </lineage>
</organism>
<sequence>MQRGAFRDSLVGSTLLSIFPLLKGNKIVSLLLDNGADVNFRNYCGQVCRNPF</sequence>
<dbReference type="Proteomes" id="UP000238479">
    <property type="component" value="Chromosome 5"/>
</dbReference>